<evidence type="ECO:0000313" key="2">
    <source>
        <dbReference type="Proteomes" id="UP000011201"/>
    </source>
</evidence>
<organism evidence="1 2">
    <name type="scientific">Pseudanabaena biceps PCC 7429</name>
    <dbReference type="NCBI Taxonomy" id="927668"/>
    <lineage>
        <taxon>Bacteria</taxon>
        <taxon>Bacillati</taxon>
        <taxon>Cyanobacteriota</taxon>
        <taxon>Cyanophyceae</taxon>
        <taxon>Pseudanabaenales</taxon>
        <taxon>Pseudanabaenaceae</taxon>
        <taxon>Pseudanabaena</taxon>
    </lineage>
</organism>
<reference evidence="1 2" key="1">
    <citation type="journal article" date="2013" name="Proc. Natl. Acad. Sci. U.S.A.">
        <title>Improving the coverage of the cyanobacterial phylum using diversity-driven genome sequencing.</title>
        <authorList>
            <person name="Shih P.M."/>
            <person name="Wu D."/>
            <person name="Latifi A."/>
            <person name="Axen S.D."/>
            <person name="Fewer D.P."/>
            <person name="Talla E."/>
            <person name="Calteau A."/>
            <person name="Cai F."/>
            <person name="Tandeau de Marsac N."/>
            <person name="Rippka R."/>
            <person name="Herdman M."/>
            <person name="Sivonen K."/>
            <person name="Coursin T."/>
            <person name="Laurent T."/>
            <person name="Goodwin L."/>
            <person name="Nolan M."/>
            <person name="Davenport K.W."/>
            <person name="Han C.S."/>
            <person name="Rubin E.M."/>
            <person name="Eisen J.A."/>
            <person name="Woyke T."/>
            <person name="Gugger M."/>
            <person name="Kerfeld C.A."/>
        </authorList>
    </citation>
    <scope>NUCLEOTIDE SEQUENCE [LARGE SCALE GENOMIC DNA]</scope>
    <source>
        <strain evidence="1 2">PCC 7429</strain>
    </source>
</reference>
<accession>L8N2E0</accession>
<name>L8N2E0_9CYAN</name>
<comment type="caution">
    <text evidence="1">The sequence shown here is derived from an EMBL/GenBank/DDBJ whole genome shotgun (WGS) entry which is preliminary data.</text>
</comment>
<sequence>MFTCEGFKFEISKAQNRDSRDSNVVPSIAVPKYVHLDLHLGYIQNQFLYRFKMLRFDIQSI</sequence>
<proteinExistence type="predicted"/>
<dbReference type="Proteomes" id="UP000011201">
    <property type="component" value="Unassembled WGS sequence"/>
</dbReference>
<gene>
    <name evidence="1" type="ORF">Pse7429DRAFT_1231</name>
</gene>
<protein>
    <submittedName>
        <fullName evidence="1">Uncharacterized protein</fullName>
    </submittedName>
</protein>
<keyword evidence="2" id="KW-1185">Reference proteome</keyword>
<dbReference type="EMBL" id="ALWB01000027">
    <property type="protein sequence ID" value="ELS33851.1"/>
    <property type="molecule type" value="Genomic_DNA"/>
</dbReference>
<evidence type="ECO:0000313" key="1">
    <source>
        <dbReference type="EMBL" id="ELS33851.1"/>
    </source>
</evidence>
<dbReference type="AlphaFoldDB" id="L8N2E0"/>